<gene>
    <name evidence="3 4 5 6" type="primary">CUNH1orf61</name>
</gene>
<dbReference type="CTD" id="10485"/>
<protein>
    <submittedName>
        <fullName evidence="3 4">Protein CROC-4 isoform X2</fullName>
    </submittedName>
</protein>
<name>A0A8B7SXR8_HIPAR</name>
<organism evidence="2 3">
    <name type="scientific">Hipposideros armiger</name>
    <name type="common">Great Himalayan leaf-nosed bat</name>
    <dbReference type="NCBI Taxonomy" id="186990"/>
    <lineage>
        <taxon>Eukaryota</taxon>
        <taxon>Metazoa</taxon>
        <taxon>Chordata</taxon>
        <taxon>Craniata</taxon>
        <taxon>Vertebrata</taxon>
        <taxon>Euteleostomi</taxon>
        <taxon>Mammalia</taxon>
        <taxon>Eutheria</taxon>
        <taxon>Laurasiatheria</taxon>
        <taxon>Chiroptera</taxon>
        <taxon>Yinpterochiroptera</taxon>
        <taxon>Rhinolophoidea</taxon>
        <taxon>Hipposideridae</taxon>
        <taxon>Hipposideros</taxon>
    </lineage>
</organism>
<keyword evidence="2" id="KW-1185">Reference proteome</keyword>
<evidence type="ECO:0000313" key="3">
    <source>
        <dbReference type="RefSeq" id="XP_019518197.1"/>
    </source>
</evidence>
<evidence type="ECO:0000313" key="5">
    <source>
        <dbReference type="RefSeq" id="XP_019518200.1"/>
    </source>
</evidence>
<dbReference type="RefSeq" id="XP_019518197.1">
    <property type="nucleotide sequence ID" value="XM_019662652.1"/>
</dbReference>
<feature type="region of interest" description="Disordered" evidence="1">
    <location>
        <begin position="94"/>
        <end position="114"/>
    </location>
</feature>
<dbReference type="AlphaFoldDB" id="A0A8B7SXR8"/>
<dbReference type="RefSeq" id="XP_019518201.1">
    <property type="nucleotide sequence ID" value="XM_019662656.1"/>
</dbReference>
<evidence type="ECO:0000313" key="2">
    <source>
        <dbReference type="Proteomes" id="UP000694851"/>
    </source>
</evidence>
<reference evidence="3 4" key="1">
    <citation type="submission" date="2025-04" db="UniProtKB">
        <authorList>
            <consortium name="RefSeq"/>
        </authorList>
    </citation>
    <scope>IDENTIFICATION</scope>
    <source>
        <tissue evidence="3 4">Muscle</tissue>
    </source>
</reference>
<dbReference type="Proteomes" id="UP000694851">
    <property type="component" value="Unplaced"/>
</dbReference>
<proteinExistence type="predicted"/>
<accession>A0A8B7SXR8</accession>
<evidence type="ECO:0000256" key="1">
    <source>
        <dbReference type="SAM" id="MobiDB-lite"/>
    </source>
</evidence>
<sequence length="177" mass="18430">METDATSSSPELHPPSSGGRNPARPSSGRATEPSPRRSPELNTPEAAALFVSGIIVGGHPRLWALTWGGWAGGCFTTLPPSFLHTCVGAASSTTDSARRSQKSGRGGTSVTQLVSGKRQPLPIEAPEFQPGCLLCLVPPLRISLPELVEQAGSGKFHSLASFCLGKSCPMSDQGLHC</sequence>
<evidence type="ECO:0000313" key="4">
    <source>
        <dbReference type="RefSeq" id="XP_019518199.1"/>
    </source>
</evidence>
<dbReference type="RefSeq" id="XP_019518199.1">
    <property type="nucleotide sequence ID" value="XM_019662654.1"/>
</dbReference>
<feature type="compositionally biased region" description="Polar residues" evidence="1">
    <location>
        <begin position="1"/>
        <end position="10"/>
    </location>
</feature>
<evidence type="ECO:0000313" key="6">
    <source>
        <dbReference type="RefSeq" id="XP_019518201.1"/>
    </source>
</evidence>
<dbReference type="RefSeq" id="XP_019518200.1">
    <property type="nucleotide sequence ID" value="XM_019662655.1"/>
</dbReference>
<feature type="region of interest" description="Disordered" evidence="1">
    <location>
        <begin position="1"/>
        <end position="41"/>
    </location>
</feature>
<dbReference type="GeneID" id="109393444"/>